<organism evidence="2">
    <name type="scientific">Anguilla anguilla</name>
    <name type="common">European freshwater eel</name>
    <name type="synonym">Muraena anguilla</name>
    <dbReference type="NCBI Taxonomy" id="7936"/>
    <lineage>
        <taxon>Eukaryota</taxon>
        <taxon>Metazoa</taxon>
        <taxon>Chordata</taxon>
        <taxon>Craniata</taxon>
        <taxon>Vertebrata</taxon>
        <taxon>Euteleostomi</taxon>
        <taxon>Actinopterygii</taxon>
        <taxon>Neopterygii</taxon>
        <taxon>Teleostei</taxon>
        <taxon>Anguilliformes</taxon>
        <taxon>Anguillidae</taxon>
        <taxon>Anguilla</taxon>
    </lineage>
</organism>
<protein>
    <submittedName>
        <fullName evidence="2">Uncharacterized protein</fullName>
    </submittedName>
</protein>
<feature type="compositionally biased region" description="Polar residues" evidence="1">
    <location>
        <begin position="1"/>
        <end position="13"/>
    </location>
</feature>
<reference evidence="2" key="2">
    <citation type="journal article" date="2015" name="Fish Shellfish Immunol.">
        <title>Early steps in the European eel (Anguilla anguilla)-Vibrio vulnificus interaction in the gills: Role of the RtxA13 toxin.</title>
        <authorList>
            <person name="Callol A."/>
            <person name="Pajuelo D."/>
            <person name="Ebbesson L."/>
            <person name="Teles M."/>
            <person name="MacKenzie S."/>
            <person name="Amaro C."/>
        </authorList>
    </citation>
    <scope>NUCLEOTIDE SEQUENCE</scope>
</reference>
<evidence type="ECO:0000256" key="1">
    <source>
        <dbReference type="SAM" id="MobiDB-lite"/>
    </source>
</evidence>
<dbReference type="AlphaFoldDB" id="A0A0E9VJA9"/>
<accession>A0A0E9VJA9</accession>
<dbReference type="EMBL" id="GBXM01030486">
    <property type="protein sequence ID" value="JAH78091.1"/>
    <property type="molecule type" value="Transcribed_RNA"/>
</dbReference>
<sequence>MSSSTWVGTSRVSSWEKSRPVSLSRTRLMIWMAFLFKASGCTRPSPMKE</sequence>
<reference evidence="2" key="1">
    <citation type="submission" date="2014-11" db="EMBL/GenBank/DDBJ databases">
        <authorList>
            <person name="Amaro Gonzalez C."/>
        </authorList>
    </citation>
    <scope>NUCLEOTIDE SEQUENCE</scope>
</reference>
<feature type="region of interest" description="Disordered" evidence="1">
    <location>
        <begin position="1"/>
        <end position="21"/>
    </location>
</feature>
<proteinExistence type="predicted"/>
<evidence type="ECO:0000313" key="2">
    <source>
        <dbReference type="EMBL" id="JAH78091.1"/>
    </source>
</evidence>
<name>A0A0E9VJA9_ANGAN</name>